<dbReference type="Proteomes" id="UP000552700">
    <property type="component" value="Unassembled WGS sequence"/>
</dbReference>
<reference evidence="7 8" key="1">
    <citation type="submission" date="2020-08" db="EMBL/GenBank/DDBJ databases">
        <title>Genomic Encyclopedia of Type Strains, Phase IV (KMG-IV): sequencing the most valuable type-strain genomes for metagenomic binning, comparative biology and taxonomic classification.</title>
        <authorList>
            <person name="Goeker M."/>
        </authorList>
    </citation>
    <scope>NUCLEOTIDE SEQUENCE [LARGE SCALE GENOMIC DNA]</scope>
    <source>
        <strain evidence="7 8">DSM 102255</strain>
    </source>
</reference>
<keyword evidence="1" id="KW-0001">2Fe-2S</keyword>
<dbReference type="CDD" id="cd03469">
    <property type="entry name" value="Rieske_RO_Alpha_N"/>
    <property type="match status" value="1"/>
</dbReference>
<dbReference type="AlphaFoldDB" id="A0A841IZX0"/>
<organism evidence="7 8">
    <name type="scientific">Sphingobium subterraneum</name>
    <dbReference type="NCBI Taxonomy" id="627688"/>
    <lineage>
        <taxon>Bacteria</taxon>
        <taxon>Pseudomonadati</taxon>
        <taxon>Pseudomonadota</taxon>
        <taxon>Alphaproteobacteria</taxon>
        <taxon>Sphingomonadales</taxon>
        <taxon>Sphingomonadaceae</taxon>
        <taxon>Sphingobium</taxon>
    </lineage>
</organism>
<dbReference type="RefSeq" id="WP_184079971.1">
    <property type="nucleotide sequence ID" value="NZ_JACIJP010000002.1"/>
</dbReference>
<dbReference type="Pfam" id="PF00355">
    <property type="entry name" value="Rieske"/>
    <property type="match status" value="1"/>
</dbReference>
<gene>
    <name evidence="7" type="ORF">FHS92_001952</name>
</gene>
<name>A0A841IZX0_9SPHN</name>
<feature type="domain" description="Rieske" evidence="6">
    <location>
        <begin position="28"/>
        <end position="131"/>
    </location>
</feature>
<keyword evidence="7" id="KW-0223">Dioxygenase</keyword>
<keyword evidence="2" id="KW-0479">Metal-binding</keyword>
<keyword evidence="4" id="KW-0408">Iron</keyword>
<evidence type="ECO:0000313" key="8">
    <source>
        <dbReference type="Proteomes" id="UP000552700"/>
    </source>
</evidence>
<evidence type="ECO:0000256" key="3">
    <source>
        <dbReference type="ARBA" id="ARBA00023002"/>
    </source>
</evidence>
<evidence type="ECO:0000256" key="2">
    <source>
        <dbReference type="ARBA" id="ARBA00022723"/>
    </source>
</evidence>
<dbReference type="Gene3D" id="3.90.380.10">
    <property type="entry name" value="Naphthalene 1,2-dioxygenase Alpha Subunit, Chain A, domain 1"/>
    <property type="match status" value="1"/>
</dbReference>
<dbReference type="PANTHER" id="PTHR21266">
    <property type="entry name" value="IRON-SULFUR DOMAIN CONTAINING PROTEIN"/>
    <property type="match status" value="1"/>
</dbReference>
<evidence type="ECO:0000256" key="1">
    <source>
        <dbReference type="ARBA" id="ARBA00022714"/>
    </source>
</evidence>
<protein>
    <submittedName>
        <fullName evidence="7">Phenylpropionate dioxygenase-like ring-hydroxylating dioxygenase large terminal subunit</fullName>
    </submittedName>
</protein>
<accession>A0A841IZX0</accession>
<dbReference type="GO" id="GO:0051537">
    <property type="term" value="F:2 iron, 2 sulfur cluster binding"/>
    <property type="evidence" value="ECO:0007669"/>
    <property type="project" value="UniProtKB-KW"/>
</dbReference>
<evidence type="ECO:0000313" key="7">
    <source>
        <dbReference type="EMBL" id="MBB6124223.1"/>
    </source>
</evidence>
<evidence type="ECO:0000256" key="4">
    <source>
        <dbReference type="ARBA" id="ARBA00023004"/>
    </source>
</evidence>
<dbReference type="InterPro" id="IPR050584">
    <property type="entry name" value="Cholesterol_7-desaturase"/>
</dbReference>
<comment type="caution">
    <text evidence="7">The sequence shown here is derived from an EMBL/GenBank/DDBJ whole genome shotgun (WGS) entry which is preliminary data.</text>
</comment>
<sequence>MNEAATFTESARKRHLDFDLGPGAHQCWYPMALSPDVPVGKVIGADLADGRIVLYRGEDGTVRAMSAYCRHMGADLSAGGDVVGNDIRCPYHHWAYGDGGVCNTIPSGDRVPRGSNLVHLPTQEQFGLIWVFLGETPLYDLQTFKSFDPDKHVYRSFQVQMEDKLKVEPWVFTTNVFDIVHLRFLHGMDIAGTEIEEVSPYLRRMYWIATHSGEKDEGELRLGIDVFGANSVRTEGEMNGRLHWYISASTPFGPGDTRFFFTVITTKGDGQEDFLDSSQALATRLINEDLPVLNNMRFGTPRLVASDNALGKFIRAAREYPRTTLDALETAANRPKATTTIAD</sequence>
<dbReference type="PROSITE" id="PS51296">
    <property type="entry name" value="RIESKE"/>
    <property type="match status" value="1"/>
</dbReference>
<dbReference type="PANTHER" id="PTHR21266:SF60">
    <property type="entry name" value="3-KETOSTEROID-9-ALPHA-MONOOXYGENASE, OXYGENASE COMPONENT"/>
    <property type="match status" value="1"/>
</dbReference>
<keyword evidence="5" id="KW-0411">Iron-sulfur</keyword>
<dbReference type="InterPro" id="IPR017941">
    <property type="entry name" value="Rieske_2Fe-2S"/>
</dbReference>
<dbReference type="EMBL" id="JACIJP010000002">
    <property type="protein sequence ID" value="MBB6124223.1"/>
    <property type="molecule type" value="Genomic_DNA"/>
</dbReference>
<proteinExistence type="predicted"/>
<dbReference type="Gene3D" id="2.102.10.10">
    <property type="entry name" value="Rieske [2Fe-2S] iron-sulphur domain"/>
    <property type="match status" value="1"/>
</dbReference>
<dbReference type="SUPFAM" id="SSF55961">
    <property type="entry name" value="Bet v1-like"/>
    <property type="match status" value="1"/>
</dbReference>
<keyword evidence="8" id="KW-1185">Reference proteome</keyword>
<evidence type="ECO:0000256" key="5">
    <source>
        <dbReference type="ARBA" id="ARBA00023014"/>
    </source>
</evidence>
<dbReference type="GO" id="GO:0051213">
    <property type="term" value="F:dioxygenase activity"/>
    <property type="evidence" value="ECO:0007669"/>
    <property type="project" value="UniProtKB-KW"/>
</dbReference>
<evidence type="ECO:0000259" key="6">
    <source>
        <dbReference type="PROSITE" id="PS51296"/>
    </source>
</evidence>
<dbReference type="GO" id="GO:0046872">
    <property type="term" value="F:metal ion binding"/>
    <property type="evidence" value="ECO:0007669"/>
    <property type="project" value="UniProtKB-KW"/>
</dbReference>
<dbReference type="SUPFAM" id="SSF50022">
    <property type="entry name" value="ISP domain"/>
    <property type="match status" value="1"/>
</dbReference>
<keyword evidence="3" id="KW-0560">Oxidoreductase</keyword>
<dbReference type="InterPro" id="IPR036922">
    <property type="entry name" value="Rieske_2Fe-2S_sf"/>
</dbReference>